<dbReference type="EMBL" id="QJRY01000007">
    <property type="protein sequence ID" value="PYB71354.1"/>
    <property type="molecule type" value="Genomic_DNA"/>
</dbReference>
<protein>
    <recommendedName>
        <fullName evidence="3">DUF2946 domain-containing protein</fullName>
    </recommendedName>
</protein>
<keyword evidence="2" id="KW-1185">Reference proteome</keyword>
<evidence type="ECO:0000313" key="2">
    <source>
        <dbReference type="Proteomes" id="UP000247536"/>
    </source>
</evidence>
<proteinExistence type="predicted"/>
<evidence type="ECO:0000313" key="1">
    <source>
        <dbReference type="EMBL" id="PYB71354.1"/>
    </source>
</evidence>
<name>A0ABX5NS24_9HYPH</name>
<sequence>MIRTGTTMKPTRKTATMILRILCAMVFLSVGFAHRMPTATAREVLSVAYSLPDGTFADLCIADDAKKHANPSGDCEACRLAGAILLPSPPDHAWLLSSFASLGAVKAPEPPVRSAHLLDRPRLRGPPLSA</sequence>
<organism evidence="1 2">
    <name type="scientific">Rhizobium wuzhouense</name>
    <dbReference type="NCBI Taxonomy" id="1986026"/>
    <lineage>
        <taxon>Bacteria</taxon>
        <taxon>Pseudomonadati</taxon>
        <taxon>Pseudomonadota</taxon>
        <taxon>Alphaproteobacteria</taxon>
        <taxon>Hyphomicrobiales</taxon>
        <taxon>Rhizobiaceae</taxon>
        <taxon>Rhizobium/Agrobacterium group</taxon>
        <taxon>Rhizobium</taxon>
    </lineage>
</organism>
<evidence type="ECO:0008006" key="3">
    <source>
        <dbReference type="Google" id="ProtNLM"/>
    </source>
</evidence>
<gene>
    <name evidence="1" type="ORF">DMY87_18570</name>
</gene>
<dbReference type="Proteomes" id="UP000247536">
    <property type="component" value="Unassembled WGS sequence"/>
</dbReference>
<accession>A0ABX5NS24</accession>
<reference evidence="1 2" key="1">
    <citation type="submission" date="2018-06" db="EMBL/GenBank/DDBJ databases">
        <title>Rhizobium wuzhouense sp. nov., isolated from roots of Oryza officinalis.</title>
        <authorList>
            <person name="Yuan T."/>
        </authorList>
    </citation>
    <scope>NUCLEOTIDE SEQUENCE [LARGE SCALE GENOMIC DNA]</scope>
    <source>
        <strain evidence="1 2">W44</strain>
    </source>
</reference>
<comment type="caution">
    <text evidence="1">The sequence shown here is derived from an EMBL/GenBank/DDBJ whole genome shotgun (WGS) entry which is preliminary data.</text>
</comment>